<protein>
    <recommendedName>
        <fullName evidence="1">DUF659 domain-containing protein</fullName>
    </recommendedName>
</protein>
<name>A0AAP0WY49_LIQFO</name>
<dbReference type="Pfam" id="PF04937">
    <property type="entry name" value="DUF659"/>
    <property type="match status" value="1"/>
</dbReference>
<dbReference type="InterPro" id="IPR007021">
    <property type="entry name" value="DUF659"/>
</dbReference>
<dbReference type="PANTHER" id="PTHR32166">
    <property type="entry name" value="OSJNBA0013A04.12 PROTEIN"/>
    <property type="match status" value="1"/>
</dbReference>
<proteinExistence type="predicted"/>
<dbReference type="SUPFAM" id="SSF53098">
    <property type="entry name" value="Ribonuclease H-like"/>
    <property type="match status" value="1"/>
</dbReference>
<dbReference type="EMBL" id="JBBPBK010000006">
    <property type="protein sequence ID" value="KAK9283222.1"/>
    <property type="molecule type" value="Genomic_DNA"/>
</dbReference>
<dbReference type="AlphaFoldDB" id="A0AAP0WY49"/>
<feature type="domain" description="DUF659" evidence="1">
    <location>
        <begin position="196"/>
        <end position="352"/>
    </location>
</feature>
<sequence>MDTQNTNVEEQTLEEDEVEEPTATPLWKYVTRVLDGATSTKGGGGSGKFICNFGCRSEPYTGSYSRVRAHLIGTLPGQRAQGIQLCTKLSKTERDLLKQEEMDAKRIFGGNSKARKLPIATSNAQVSFHPTTPSHVTSSVKATIDNMFHVSSREEVDQKVARCLYGNGIAFHVMRSPLWADMVTAINNAPKGYKSPNYEKVRTALLDKEQGKVKQALSPLMEDWNTHGVSIISDGWSNLKNQPLINIMAVSGGKAMFINGHDVAAMEKNAPNIAELLLKAIDYVGPSNVVQVVTDNAANCKAAGAIIEGKHPHIFWSGCLAHTLNLLMKDIAKSGHPFLSFVGETYKKGKTVVKYIKNHSACQFLFKTFSSLELLKVKKTRFGHHFIVLQRLVRVRAALVSMALSRQWESLRRSPSLEQHDVVHQIVMDDDFWRKAERVLKITKPIYKMIRFSDSDKAVIGEVYEQMDTMLGNIKDILSNDLVVYDLIHNLVVARWDKMNIPLHCLAAVLGLILLRFQPRLFFVSFFFFRH</sequence>
<comment type="caution">
    <text evidence="2">The sequence shown here is derived from an EMBL/GenBank/DDBJ whole genome shotgun (WGS) entry which is preliminary data.</text>
</comment>
<reference evidence="2 3" key="1">
    <citation type="journal article" date="2024" name="Plant J.">
        <title>Genome sequences and population genomics reveal climatic adaptation and genomic divergence between two closely related sweetgum species.</title>
        <authorList>
            <person name="Xu W.Q."/>
            <person name="Ren C.Q."/>
            <person name="Zhang X.Y."/>
            <person name="Comes H.P."/>
            <person name="Liu X.H."/>
            <person name="Li Y.G."/>
            <person name="Kettle C.J."/>
            <person name="Jalonen R."/>
            <person name="Gaisberger H."/>
            <person name="Ma Y.Z."/>
            <person name="Qiu Y.X."/>
        </authorList>
    </citation>
    <scope>NUCLEOTIDE SEQUENCE [LARGE SCALE GENOMIC DNA]</scope>
    <source>
        <strain evidence="2">Hangzhou</strain>
    </source>
</reference>
<accession>A0AAP0WY49</accession>
<dbReference type="Proteomes" id="UP001415857">
    <property type="component" value="Unassembled WGS sequence"/>
</dbReference>
<dbReference type="InterPro" id="IPR012337">
    <property type="entry name" value="RNaseH-like_sf"/>
</dbReference>
<gene>
    <name evidence="2" type="ORF">L1049_011458</name>
</gene>
<evidence type="ECO:0000259" key="1">
    <source>
        <dbReference type="Pfam" id="PF04937"/>
    </source>
</evidence>
<evidence type="ECO:0000313" key="3">
    <source>
        <dbReference type="Proteomes" id="UP001415857"/>
    </source>
</evidence>
<keyword evidence="3" id="KW-1185">Reference proteome</keyword>
<evidence type="ECO:0000313" key="2">
    <source>
        <dbReference type="EMBL" id="KAK9283222.1"/>
    </source>
</evidence>
<organism evidence="2 3">
    <name type="scientific">Liquidambar formosana</name>
    <name type="common">Formosan gum</name>
    <dbReference type="NCBI Taxonomy" id="63359"/>
    <lineage>
        <taxon>Eukaryota</taxon>
        <taxon>Viridiplantae</taxon>
        <taxon>Streptophyta</taxon>
        <taxon>Embryophyta</taxon>
        <taxon>Tracheophyta</taxon>
        <taxon>Spermatophyta</taxon>
        <taxon>Magnoliopsida</taxon>
        <taxon>eudicotyledons</taxon>
        <taxon>Gunneridae</taxon>
        <taxon>Pentapetalae</taxon>
        <taxon>Saxifragales</taxon>
        <taxon>Altingiaceae</taxon>
        <taxon>Liquidambar</taxon>
    </lineage>
</organism>
<dbReference type="PANTHER" id="PTHR32166:SF123">
    <property type="entry name" value="BED-TYPE DOMAIN-CONTAINING PROTEIN"/>
    <property type="match status" value="1"/>
</dbReference>